<protein>
    <submittedName>
        <fullName evidence="2">Uncharacterized protein</fullName>
    </submittedName>
</protein>
<dbReference type="Proteomes" id="UP000054725">
    <property type="component" value="Unassembled WGS sequence"/>
</dbReference>
<keyword evidence="3" id="KW-1185">Reference proteome</keyword>
<dbReference type="EMBL" id="LNYO01000024">
    <property type="protein sequence ID" value="KTD32873.1"/>
    <property type="molecule type" value="Genomic_DNA"/>
</dbReference>
<evidence type="ECO:0000313" key="2">
    <source>
        <dbReference type="EMBL" id="KTD32873.1"/>
    </source>
</evidence>
<dbReference type="InterPro" id="IPR032675">
    <property type="entry name" value="LRR_dom_sf"/>
</dbReference>
<dbReference type="STRING" id="45070.Lnau_2521"/>
<accession>A0A0W0WKM0</accession>
<feature type="compositionally biased region" description="Basic residues" evidence="1">
    <location>
        <begin position="447"/>
        <end position="474"/>
    </location>
</feature>
<dbReference type="SUPFAM" id="SSF52047">
    <property type="entry name" value="RNI-like"/>
    <property type="match status" value="1"/>
</dbReference>
<dbReference type="AlphaFoldDB" id="A0A0W0WKM0"/>
<evidence type="ECO:0000313" key="3">
    <source>
        <dbReference type="Proteomes" id="UP000054725"/>
    </source>
</evidence>
<gene>
    <name evidence="2" type="ORF">Lnau_2521</name>
</gene>
<reference evidence="2 3" key="1">
    <citation type="submission" date="2015-11" db="EMBL/GenBank/DDBJ databases">
        <title>Genomic analysis of 38 Legionella species identifies large and diverse effector repertoires.</title>
        <authorList>
            <person name="Burstein D."/>
            <person name="Amaro F."/>
            <person name="Zusman T."/>
            <person name="Lifshitz Z."/>
            <person name="Cohen O."/>
            <person name="Gilbert J.A."/>
            <person name="Pupko T."/>
            <person name="Shuman H.A."/>
            <person name="Segal G."/>
        </authorList>
    </citation>
    <scope>NUCLEOTIDE SEQUENCE [LARGE SCALE GENOMIC DNA]</scope>
    <source>
        <strain evidence="2 3">ATCC 49506</strain>
    </source>
</reference>
<evidence type="ECO:0000256" key="1">
    <source>
        <dbReference type="SAM" id="MobiDB-lite"/>
    </source>
</evidence>
<dbReference type="OrthoDB" id="9978709at2"/>
<dbReference type="Gene3D" id="3.80.10.10">
    <property type="entry name" value="Ribonuclease Inhibitor"/>
    <property type="match status" value="1"/>
</dbReference>
<organism evidence="2 3">
    <name type="scientific">Legionella nautarum</name>
    <dbReference type="NCBI Taxonomy" id="45070"/>
    <lineage>
        <taxon>Bacteria</taxon>
        <taxon>Pseudomonadati</taxon>
        <taxon>Pseudomonadota</taxon>
        <taxon>Gammaproteobacteria</taxon>
        <taxon>Legionellales</taxon>
        <taxon>Legionellaceae</taxon>
        <taxon>Legionella</taxon>
    </lineage>
</organism>
<feature type="compositionally biased region" description="Polar residues" evidence="1">
    <location>
        <begin position="610"/>
        <end position="629"/>
    </location>
</feature>
<feature type="region of interest" description="Disordered" evidence="1">
    <location>
        <begin position="527"/>
        <end position="568"/>
    </location>
</feature>
<feature type="compositionally biased region" description="Basic and acidic residues" evidence="1">
    <location>
        <begin position="428"/>
        <end position="446"/>
    </location>
</feature>
<feature type="region of interest" description="Disordered" evidence="1">
    <location>
        <begin position="610"/>
        <end position="656"/>
    </location>
</feature>
<dbReference type="RefSeq" id="WP_058505512.1">
    <property type="nucleotide sequence ID" value="NZ_CAAAIF010000004.1"/>
</dbReference>
<feature type="region of interest" description="Disordered" evidence="1">
    <location>
        <begin position="428"/>
        <end position="488"/>
    </location>
</feature>
<sequence length="735" mass="83421">MPKLHKENTSIELREENLVFKDRALWIKALKKSPRSKLIFRQCTFEAFPLSRLLLELGKYEAYEAIEFIDCSVVSTDINSSMQLLLAKIANMPKQNHSIKFTVIDTKHSYDLKTLPLDPLIDSLEHRNSSLLLDIKDLERNPFHLEISRDDSSGLRGKKESSKELVISSFDSASLLALIGEKEKAKEFVVPLFDNASLVVSFTDEEEKLIVKQAKSFKEIEDSDAIEKSALINSRIIFDYLIEIAKFAKSQNLSLEINTKLDSINEFSYTYDAKSNVGNCNVSLHCNYCGGKSLQEAIVADNLPKLLSSLPTVTSLELFNLNSRLLNGVEFADSLSTPAFEELKTMEIIGNAETQESKTRFFASLKELEHLQELELLGQVLFETDMADIAYLLIRKKKLQKVTLQGANLTDGALECLARELDKQVKQLSSEKTKEIRQRKLEEKKQTKQAKKSKGKKQTKQAKKSAKDKHPKQLKKLDLSNNSRPDEFGYTRKGLKNFLKILELLRPQEVRHDFGPNEEIDALLRPQTEKEEPSFSTKEEFSDRETTESTYSIKEEFSEKEKEEELTYGMEKELFDEITEETSNTEKEEHLEKLSFDHPVFGSHLMRVTSTDTESLTTGDESGYTPRTETTGDESGYTPRADSDHEDEPFSAVPTRESQIYAVTVRESGSQIRRAGIAINRPKINVEEEKNRVGGGSGIVPRSQIITTNRYRWNSGVSHSTEEEGAKDGNSFTKN</sequence>
<proteinExistence type="predicted"/>
<dbReference type="PATRIC" id="fig|45070.6.peg.2658"/>
<comment type="caution">
    <text evidence="2">The sequence shown here is derived from an EMBL/GenBank/DDBJ whole genome shotgun (WGS) entry which is preliminary data.</text>
</comment>
<feature type="region of interest" description="Disordered" evidence="1">
    <location>
        <begin position="711"/>
        <end position="735"/>
    </location>
</feature>
<name>A0A0W0WKM0_9GAMM</name>